<comment type="cofactor">
    <cofactor evidence="11">
        <name>Mg(2+)</name>
        <dbReference type="ChEBI" id="CHEBI:18420"/>
    </cofactor>
    <text evidence="11">Binds 1 Mg(2+) ion per subunit. May bind a second metal ion at a regulatory site, or after substrate binding.</text>
</comment>
<dbReference type="EC" id="3.1.26.4" evidence="11"/>
<comment type="similarity">
    <text evidence="3 11">Belongs to the RNase H family.</text>
</comment>
<dbReference type="Proteomes" id="UP000294338">
    <property type="component" value="Chromosome 1"/>
</dbReference>
<feature type="binding site" evidence="11">
    <location>
        <position position="70"/>
    </location>
    <ligand>
        <name>Mg(2+)</name>
        <dbReference type="ChEBI" id="CHEBI:18420"/>
        <label>1</label>
    </ligand>
</feature>
<keyword evidence="9 11" id="KW-0378">Hydrolase</keyword>
<dbReference type="FunFam" id="3.30.420.10:FF:000008">
    <property type="entry name" value="Ribonuclease H"/>
    <property type="match status" value="1"/>
</dbReference>
<dbReference type="InterPro" id="IPR036397">
    <property type="entry name" value="RNaseH_sf"/>
</dbReference>
<evidence type="ECO:0000256" key="4">
    <source>
        <dbReference type="ARBA" id="ARBA00011245"/>
    </source>
</evidence>
<dbReference type="PANTHER" id="PTHR10642">
    <property type="entry name" value="RIBONUCLEASE H1"/>
    <property type="match status" value="1"/>
</dbReference>
<evidence type="ECO:0000256" key="7">
    <source>
        <dbReference type="ARBA" id="ARBA00022723"/>
    </source>
</evidence>
<evidence type="ECO:0000256" key="1">
    <source>
        <dbReference type="ARBA" id="ARBA00000077"/>
    </source>
</evidence>
<dbReference type="GO" id="GO:0005737">
    <property type="term" value="C:cytoplasm"/>
    <property type="evidence" value="ECO:0007669"/>
    <property type="project" value="UniProtKB-SubCell"/>
</dbReference>
<dbReference type="SUPFAM" id="SSF53098">
    <property type="entry name" value="Ribonuclease H-like"/>
    <property type="match status" value="1"/>
</dbReference>
<gene>
    <name evidence="11 13" type="primary">rnhA</name>
    <name evidence="13" type="ORF">ERCISPPS3390_481</name>
</gene>
<dbReference type="Pfam" id="PF00075">
    <property type="entry name" value="RNase_H"/>
    <property type="match status" value="1"/>
</dbReference>
<evidence type="ECO:0000256" key="6">
    <source>
        <dbReference type="ARBA" id="ARBA00022722"/>
    </source>
</evidence>
<comment type="catalytic activity">
    <reaction evidence="1 11">
        <text>Endonucleolytic cleavage to 5'-phosphomonoester.</text>
        <dbReference type="EC" id="3.1.26.4"/>
    </reaction>
</comment>
<dbReference type="PROSITE" id="PS50879">
    <property type="entry name" value="RNASE_H_1"/>
    <property type="match status" value="1"/>
</dbReference>
<feature type="binding site" evidence="11">
    <location>
        <position position="134"/>
    </location>
    <ligand>
        <name>Mg(2+)</name>
        <dbReference type="ChEBI" id="CHEBI:18420"/>
        <label>2</label>
    </ligand>
</feature>
<accession>A0A451D4F8</accession>
<dbReference type="NCBIfam" id="NF001236">
    <property type="entry name" value="PRK00203.1"/>
    <property type="match status" value="1"/>
</dbReference>
<keyword evidence="5 11" id="KW-0963">Cytoplasm</keyword>
<evidence type="ECO:0000256" key="3">
    <source>
        <dbReference type="ARBA" id="ARBA00005300"/>
    </source>
</evidence>
<comment type="subcellular location">
    <subcellularLocation>
        <location evidence="2 11">Cytoplasm</location>
    </subcellularLocation>
</comment>
<dbReference type="GO" id="GO:0003676">
    <property type="term" value="F:nucleic acid binding"/>
    <property type="evidence" value="ECO:0007669"/>
    <property type="project" value="InterPro"/>
</dbReference>
<keyword evidence="7 11" id="KW-0479">Metal-binding</keyword>
<dbReference type="InterPro" id="IPR050092">
    <property type="entry name" value="RNase_H"/>
</dbReference>
<dbReference type="GO" id="GO:0043137">
    <property type="term" value="P:DNA replication, removal of RNA primer"/>
    <property type="evidence" value="ECO:0007669"/>
    <property type="project" value="TreeGrafter"/>
</dbReference>
<comment type="subunit">
    <text evidence="4 11">Monomer.</text>
</comment>
<dbReference type="PANTHER" id="PTHR10642:SF26">
    <property type="entry name" value="RIBONUCLEASE H1"/>
    <property type="match status" value="1"/>
</dbReference>
<evidence type="ECO:0000256" key="11">
    <source>
        <dbReference type="HAMAP-Rule" id="MF_00042"/>
    </source>
</evidence>
<dbReference type="InterPro" id="IPR012337">
    <property type="entry name" value="RNaseH-like_sf"/>
</dbReference>
<evidence type="ECO:0000313" key="13">
    <source>
        <dbReference type="EMBL" id="VFP80603.1"/>
    </source>
</evidence>
<dbReference type="InterPro" id="IPR022892">
    <property type="entry name" value="RNaseHI"/>
</dbReference>
<keyword evidence="6 11" id="KW-0540">Nuclease</keyword>
<dbReference type="Gene3D" id="3.30.420.10">
    <property type="entry name" value="Ribonuclease H-like superfamily/Ribonuclease H"/>
    <property type="match status" value="1"/>
</dbReference>
<evidence type="ECO:0000256" key="10">
    <source>
        <dbReference type="ARBA" id="ARBA00022842"/>
    </source>
</evidence>
<evidence type="ECO:0000256" key="9">
    <source>
        <dbReference type="ARBA" id="ARBA00022801"/>
    </source>
</evidence>
<proteinExistence type="inferred from homology"/>
<evidence type="ECO:0000256" key="8">
    <source>
        <dbReference type="ARBA" id="ARBA00022759"/>
    </source>
</evidence>
<comment type="function">
    <text evidence="11">Endonuclease that specifically degrades the RNA of RNA-DNA hybrids.</text>
</comment>
<dbReference type="GO" id="GO:0004523">
    <property type="term" value="F:RNA-DNA hybrid ribonuclease activity"/>
    <property type="evidence" value="ECO:0007669"/>
    <property type="project" value="UniProtKB-UniRule"/>
</dbReference>
<name>A0A451D4F8_9GAMM</name>
<evidence type="ECO:0000256" key="5">
    <source>
        <dbReference type="ARBA" id="ARBA00022490"/>
    </source>
</evidence>
<evidence type="ECO:0000256" key="2">
    <source>
        <dbReference type="ARBA" id="ARBA00004496"/>
    </source>
</evidence>
<keyword evidence="10 11" id="KW-0460">Magnesium</keyword>
<dbReference type="CDD" id="cd09278">
    <property type="entry name" value="RNase_HI_prokaryote_like"/>
    <property type="match status" value="1"/>
</dbReference>
<dbReference type="GO" id="GO:0000287">
    <property type="term" value="F:magnesium ion binding"/>
    <property type="evidence" value="ECO:0007669"/>
    <property type="project" value="UniProtKB-UniRule"/>
</dbReference>
<protein>
    <recommendedName>
        <fullName evidence="11">Ribonuclease H</fullName>
        <shortName evidence="11">RNase H</shortName>
        <ecNumber evidence="11">3.1.26.4</ecNumber>
    </recommendedName>
</protein>
<dbReference type="HAMAP" id="MF_00042">
    <property type="entry name" value="RNase_H"/>
    <property type="match status" value="1"/>
</dbReference>
<evidence type="ECO:0000313" key="14">
    <source>
        <dbReference type="Proteomes" id="UP000294338"/>
    </source>
</evidence>
<organism evidence="13 14">
    <name type="scientific">Candidatus Erwinia haradaeae</name>
    <dbReference type="NCBI Taxonomy" id="1922217"/>
    <lineage>
        <taxon>Bacteria</taxon>
        <taxon>Pseudomonadati</taxon>
        <taxon>Pseudomonadota</taxon>
        <taxon>Gammaproteobacteria</taxon>
        <taxon>Enterobacterales</taxon>
        <taxon>Erwiniaceae</taxon>
        <taxon>Erwinia</taxon>
    </lineage>
</organism>
<dbReference type="RefSeq" id="WP_197095231.1">
    <property type="nucleotide sequence ID" value="NZ_LR217705.1"/>
</dbReference>
<feature type="binding site" evidence="11">
    <location>
        <position position="48"/>
    </location>
    <ligand>
        <name>Mg(2+)</name>
        <dbReference type="ChEBI" id="CHEBI:18420"/>
        <label>1</label>
    </ligand>
</feature>
<keyword evidence="8 11" id="KW-0255">Endonuclease</keyword>
<feature type="binding site" evidence="11">
    <location>
        <position position="10"/>
    </location>
    <ligand>
        <name>Mg(2+)</name>
        <dbReference type="ChEBI" id="CHEBI:18420"/>
        <label>2</label>
    </ligand>
</feature>
<sequence>MLKKVEVFTDGSCFGNPGQGGYCAIIRYGRYEKTFSAGFYLTTNNRMEIMAAIVGLEALTKPCIVVLSTDSQYVRQGITLWIYNWKKRGWKTVDNQKVKNIDLWQRLEKAIIQHHMTWKWVKGHIGHIDNERCDEIAKTAAGNPTLYDFGYQLQSKSSALDIRIDSDIV</sequence>
<dbReference type="InterPro" id="IPR002156">
    <property type="entry name" value="RNaseH_domain"/>
</dbReference>
<evidence type="ECO:0000259" key="12">
    <source>
        <dbReference type="PROSITE" id="PS50879"/>
    </source>
</evidence>
<dbReference type="EMBL" id="LR217705">
    <property type="protein sequence ID" value="VFP80603.1"/>
    <property type="molecule type" value="Genomic_DNA"/>
</dbReference>
<dbReference type="AlphaFoldDB" id="A0A451D4F8"/>
<feature type="binding site" evidence="11">
    <location>
        <position position="10"/>
    </location>
    <ligand>
        <name>Mg(2+)</name>
        <dbReference type="ChEBI" id="CHEBI:18420"/>
        <label>1</label>
    </ligand>
</feature>
<reference evidence="13 14" key="1">
    <citation type="submission" date="2019-02" db="EMBL/GenBank/DDBJ databases">
        <authorList>
            <person name="Manzano-Marin A."/>
            <person name="Manzano-Marin A."/>
        </authorList>
    </citation>
    <scope>NUCLEOTIDE SEQUENCE [LARGE SCALE GENOMIC DNA]</scope>
    <source>
        <strain evidence="13 14">ErCisplendens/pseudotsugae</strain>
    </source>
</reference>
<feature type="domain" description="RNase H type-1" evidence="12">
    <location>
        <begin position="1"/>
        <end position="142"/>
    </location>
</feature>